<dbReference type="PROSITE" id="PS51007">
    <property type="entry name" value="CYTC"/>
    <property type="match status" value="1"/>
</dbReference>
<dbReference type="GO" id="GO:0046872">
    <property type="term" value="F:metal ion binding"/>
    <property type="evidence" value="ECO:0007669"/>
    <property type="project" value="UniProtKB-KW"/>
</dbReference>
<dbReference type="SUPFAM" id="SSF46626">
    <property type="entry name" value="Cytochrome c"/>
    <property type="match status" value="1"/>
</dbReference>
<dbReference type="Gene3D" id="1.10.760.10">
    <property type="entry name" value="Cytochrome c-like domain"/>
    <property type="match status" value="1"/>
</dbReference>
<accession>B6BMM2</accession>
<reference evidence="8 9" key="1">
    <citation type="journal article" date="2012" name="Proc. Natl. Acad. Sci. U.S.A.">
        <title>Genome and physiology of a model Epsilonproteobacterium responsible for sulfide detoxification in marine oxygen depletion zones.</title>
        <authorList>
            <person name="Grote J."/>
            <person name="Schott T."/>
            <person name="Bruckner C.G."/>
            <person name="Glockner F.O."/>
            <person name="Jost G."/>
            <person name="Teeling H."/>
            <person name="Labrenz M."/>
            <person name="Jurgens K."/>
        </authorList>
    </citation>
    <scope>NUCLEOTIDE SEQUENCE [LARGE SCALE GENOMIC DNA]</scope>
    <source>
        <strain evidence="8 9">GD1</strain>
    </source>
</reference>
<dbReference type="PATRIC" id="fig|929558.5.peg.2328"/>
<keyword evidence="1" id="KW-0813">Transport</keyword>
<evidence type="ECO:0000256" key="3">
    <source>
        <dbReference type="ARBA" id="ARBA00022723"/>
    </source>
</evidence>
<dbReference type="InterPro" id="IPR050597">
    <property type="entry name" value="Cytochrome_c_Oxidase_Subunit"/>
</dbReference>
<proteinExistence type="predicted"/>
<dbReference type="eggNOG" id="COG2863">
    <property type="taxonomic scope" value="Bacteria"/>
</dbReference>
<dbReference type="PANTHER" id="PTHR33751:SF9">
    <property type="entry name" value="CYTOCHROME C4"/>
    <property type="match status" value="1"/>
</dbReference>
<protein>
    <recommendedName>
        <fullName evidence="7">Cytochrome c domain-containing protein</fullName>
    </recommendedName>
</protein>
<keyword evidence="4" id="KW-0249">Electron transport</keyword>
<dbReference type="GO" id="GO:0020037">
    <property type="term" value="F:heme binding"/>
    <property type="evidence" value="ECO:0007669"/>
    <property type="project" value="InterPro"/>
</dbReference>
<keyword evidence="5 6" id="KW-0408">Iron</keyword>
<evidence type="ECO:0000256" key="6">
    <source>
        <dbReference type="PROSITE-ProRule" id="PRU00433"/>
    </source>
</evidence>
<evidence type="ECO:0000256" key="4">
    <source>
        <dbReference type="ARBA" id="ARBA00022982"/>
    </source>
</evidence>
<dbReference type="InterPro" id="IPR036909">
    <property type="entry name" value="Cyt_c-like_dom_sf"/>
</dbReference>
<dbReference type="Proteomes" id="UP000006431">
    <property type="component" value="Unassembled WGS sequence"/>
</dbReference>
<dbReference type="HOGENOM" id="CLU_129904_0_0_7"/>
<dbReference type="AlphaFoldDB" id="B6BMM2"/>
<evidence type="ECO:0000256" key="1">
    <source>
        <dbReference type="ARBA" id="ARBA00022448"/>
    </source>
</evidence>
<organism evidence="8 9">
    <name type="scientific">Sulfurimonas gotlandica (strain DSM 19862 / JCM 16533 / GD1)</name>
    <dbReference type="NCBI Taxonomy" id="929558"/>
    <lineage>
        <taxon>Bacteria</taxon>
        <taxon>Pseudomonadati</taxon>
        <taxon>Campylobacterota</taxon>
        <taxon>Epsilonproteobacteria</taxon>
        <taxon>Campylobacterales</taxon>
        <taxon>Sulfurimonadaceae</taxon>
        <taxon>Sulfurimonas</taxon>
    </lineage>
</organism>
<dbReference type="RefSeq" id="WP_008339481.1">
    <property type="nucleotide sequence ID" value="NZ_AFRZ01000001.1"/>
</dbReference>
<evidence type="ECO:0000313" key="9">
    <source>
        <dbReference type="Proteomes" id="UP000006431"/>
    </source>
</evidence>
<keyword evidence="9" id="KW-1185">Reference proteome</keyword>
<evidence type="ECO:0000259" key="7">
    <source>
        <dbReference type="PROSITE" id="PS51007"/>
    </source>
</evidence>
<dbReference type="GO" id="GO:0009055">
    <property type="term" value="F:electron transfer activity"/>
    <property type="evidence" value="ECO:0007669"/>
    <property type="project" value="InterPro"/>
</dbReference>
<feature type="domain" description="Cytochrome c" evidence="7">
    <location>
        <begin position="72"/>
        <end position="161"/>
    </location>
</feature>
<dbReference type="STRING" id="929558.SMGD1_2338"/>
<dbReference type="InterPro" id="IPR009056">
    <property type="entry name" value="Cyt_c-like_dom"/>
</dbReference>
<keyword evidence="3 6" id="KW-0479">Metal-binding</keyword>
<comment type="caution">
    <text evidence="8">The sequence shown here is derived from an EMBL/GenBank/DDBJ whole genome shotgun (WGS) entry which is preliminary data.</text>
</comment>
<evidence type="ECO:0000256" key="5">
    <source>
        <dbReference type="ARBA" id="ARBA00023004"/>
    </source>
</evidence>
<dbReference type="PANTHER" id="PTHR33751">
    <property type="entry name" value="CBB3-TYPE CYTOCHROME C OXIDASE SUBUNIT FIXP"/>
    <property type="match status" value="1"/>
</dbReference>
<accession>H1FYP6</accession>
<evidence type="ECO:0000313" key="8">
    <source>
        <dbReference type="EMBL" id="EHP30861.1"/>
    </source>
</evidence>
<keyword evidence="2 6" id="KW-0349">Heme</keyword>
<gene>
    <name evidence="8" type="primary">nosc2</name>
    <name evidence="8" type="ORF">SMGD1_2338</name>
</gene>
<sequence length="175" mass="19233">MKNIIVGALTLIIIGLMVFTAMDDPVYHGGEHSKVIEDFGTGDGKNQKIVISTTPEEKSDREKENEALNALRDKAGNAGAFKVSNEYKSKCSSCHGVNGSGFQNGKSMMGPKLFGQTEEKIYKDLADFKAGRKENMIMKGLLIKLNDDDLKRFAKEIGEFPAREKAAEEKAAKEK</sequence>
<name>B6BMM2_SULGG</name>
<dbReference type="Pfam" id="PF00034">
    <property type="entry name" value="Cytochrom_C"/>
    <property type="match status" value="1"/>
</dbReference>
<evidence type="ECO:0000256" key="2">
    <source>
        <dbReference type="ARBA" id="ARBA00022617"/>
    </source>
</evidence>
<dbReference type="EMBL" id="AFRZ01000001">
    <property type="protein sequence ID" value="EHP30861.1"/>
    <property type="molecule type" value="Genomic_DNA"/>
</dbReference>
<dbReference type="OrthoDB" id="5339742at2"/>